<evidence type="ECO:0000313" key="2">
    <source>
        <dbReference type="EMBL" id="CAJ0938606.1"/>
    </source>
</evidence>
<feature type="compositionally biased region" description="Polar residues" evidence="1">
    <location>
        <begin position="89"/>
        <end position="98"/>
    </location>
</feature>
<gene>
    <name evidence="2" type="ORF">RIMI_LOCUS7651220</name>
</gene>
<accession>A0ABN9LCB3</accession>
<protein>
    <recommendedName>
        <fullName evidence="4">SGNH hydrolase-type esterase domain-containing protein</fullName>
    </recommendedName>
</protein>
<evidence type="ECO:0008006" key="4">
    <source>
        <dbReference type="Google" id="ProtNLM"/>
    </source>
</evidence>
<proteinExistence type="predicted"/>
<sequence>MERSRRTLNQRISRFVRFKNGIVVRHHWLEGDNSGFLLPDGVHLNEAGIDIFLNGIREDTRRVHRTSKENTKCKAGVTLQRDTAESRRLNTSSGTGTPERSLRPHSYTWSCTLRFGVPVPELGFNQRDSAVSHCSVTPA</sequence>
<reference evidence="2" key="1">
    <citation type="submission" date="2023-07" db="EMBL/GenBank/DDBJ databases">
        <authorList>
            <person name="Stuckert A."/>
        </authorList>
    </citation>
    <scope>NUCLEOTIDE SEQUENCE</scope>
</reference>
<dbReference type="EMBL" id="CAUEEQ010014637">
    <property type="protein sequence ID" value="CAJ0938606.1"/>
    <property type="molecule type" value="Genomic_DNA"/>
</dbReference>
<evidence type="ECO:0000256" key="1">
    <source>
        <dbReference type="SAM" id="MobiDB-lite"/>
    </source>
</evidence>
<evidence type="ECO:0000313" key="3">
    <source>
        <dbReference type="Proteomes" id="UP001176940"/>
    </source>
</evidence>
<dbReference type="Proteomes" id="UP001176940">
    <property type="component" value="Unassembled WGS sequence"/>
</dbReference>
<feature type="region of interest" description="Disordered" evidence="1">
    <location>
        <begin position="79"/>
        <end position="103"/>
    </location>
</feature>
<keyword evidence="3" id="KW-1185">Reference proteome</keyword>
<comment type="caution">
    <text evidence="2">The sequence shown here is derived from an EMBL/GenBank/DDBJ whole genome shotgun (WGS) entry which is preliminary data.</text>
</comment>
<name>A0ABN9LCB3_9NEOB</name>
<organism evidence="2 3">
    <name type="scientific">Ranitomeya imitator</name>
    <name type="common">mimic poison frog</name>
    <dbReference type="NCBI Taxonomy" id="111125"/>
    <lineage>
        <taxon>Eukaryota</taxon>
        <taxon>Metazoa</taxon>
        <taxon>Chordata</taxon>
        <taxon>Craniata</taxon>
        <taxon>Vertebrata</taxon>
        <taxon>Euteleostomi</taxon>
        <taxon>Amphibia</taxon>
        <taxon>Batrachia</taxon>
        <taxon>Anura</taxon>
        <taxon>Neobatrachia</taxon>
        <taxon>Hyloidea</taxon>
        <taxon>Dendrobatidae</taxon>
        <taxon>Dendrobatinae</taxon>
        <taxon>Ranitomeya</taxon>
    </lineage>
</organism>